<keyword evidence="2" id="KW-0238">DNA-binding</keyword>
<evidence type="ECO:0008006" key="5">
    <source>
        <dbReference type="Google" id="ProtNLM"/>
    </source>
</evidence>
<dbReference type="GO" id="GO:0032422">
    <property type="term" value="F:purine-rich negative regulatory element binding"/>
    <property type="evidence" value="ECO:0007669"/>
    <property type="project" value="InterPro"/>
</dbReference>
<dbReference type="Pfam" id="PF11680">
    <property type="entry name" value="DUF3276"/>
    <property type="match status" value="1"/>
</dbReference>
<evidence type="ECO:0000256" key="3">
    <source>
        <dbReference type="SAM" id="MobiDB-lite"/>
    </source>
</evidence>
<proteinExistence type="inferred from homology"/>
<protein>
    <recommendedName>
        <fullName evidence="5">DNA-binding protein</fullName>
    </recommendedName>
</protein>
<feature type="region of interest" description="Disordered" evidence="3">
    <location>
        <begin position="102"/>
        <end position="137"/>
    </location>
</feature>
<dbReference type="InterPro" id="IPR006628">
    <property type="entry name" value="PUR-bd_fam"/>
</dbReference>
<reference evidence="4" key="1">
    <citation type="submission" date="2019-03" db="EMBL/GenBank/DDBJ databases">
        <title>Single cell metagenomics reveals metabolic interactions within the superorganism composed of flagellate Streblomastix strix and complex community of Bacteroidetes bacteria on its surface.</title>
        <authorList>
            <person name="Treitli S.C."/>
            <person name="Kolisko M."/>
            <person name="Husnik F."/>
            <person name="Keeling P."/>
            <person name="Hampl V."/>
        </authorList>
    </citation>
    <scope>NUCLEOTIDE SEQUENCE</scope>
    <source>
        <strain evidence="4">STM</strain>
    </source>
</reference>
<evidence type="ECO:0000256" key="2">
    <source>
        <dbReference type="ARBA" id="ARBA00023125"/>
    </source>
</evidence>
<evidence type="ECO:0000256" key="1">
    <source>
        <dbReference type="ARBA" id="ARBA00009251"/>
    </source>
</evidence>
<feature type="compositionally biased region" description="Basic and acidic residues" evidence="3">
    <location>
        <begin position="121"/>
        <end position="137"/>
    </location>
</feature>
<dbReference type="GO" id="GO:0000977">
    <property type="term" value="F:RNA polymerase II transcription regulatory region sequence-specific DNA binding"/>
    <property type="evidence" value="ECO:0007669"/>
    <property type="project" value="InterPro"/>
</dbReference>
<dbReference type="EMBL" id="SNRY01006295">
    <property type="protein sequence ID" value="KAA6312925.1"/>
    <property type="molecule type" value="Genomic_DNA"/>
</dbReference>
<evidence type="ECO:0000313" key="4">
    <source>
        <dbReference type="EMBL" id="KAA6312925.1"/>
    </source>
</evidence>
<gene>
    <name evidence="4" type="ORF">EZS27_036220</name>
</gene>
<dbReference type="Gene3D" id="3.10.450.700">
    <property type="match status" value="1"/>
</dbReference>
<comment type="caution">
    <text evidence="4">The sequence shown here is derived from an EMBL/GenBank/DDBJ whole genome shotgun (WGS) entry which is preliminary data.</text>
</comment>
<sequence>MEDLKKKSGSNDTNDKEIVFSKSIKAGKRIYYLDVKKNRRDEMFLAITESKKIVQGEGEDAQISFEKHKIFLYKEDFEKFMVGLEQAIAYIEERQEIPKREYYEKGEEALPLTTTEESGTEDEKATHPEVKIDIDFE</sequence>
<dbReference type="AlphaFoldDB" id="A0A5J4PU09"/>
<accession>A0A5J4PU09</accession>
<organism evidence="4">
    <name type="scientific">termite gut metagenome</name>
    <dbReference type="NCBI Taxonomy" id="433724"/>
    <lineage>
        <taxon>unclassified sequences</taxon>
        <taxon>metagenomes</taxon>
        <taxon>organismal metagenomes</taxon>
    </lineage>
</organism>
<name>A0A5J4PU09_9ZZZZ</name>
<comment type="similarity">
    <text evidence="1">Belongs to the PUR DNA-binding protein family.</text>
</comment>
<dbReference type="SMART" id="SM00712">
    <property type="entry name" value="PUR"/>
    <property type="match status" value="1"/>
</dbReference>